<evidence type="ECO:0000256" key="1">
    <source>
        <dbReference type="PROSITE-ProRule" id="PRU00235"/>
    </source>
</evidence>
<dbReference type="SUPFAM" id="SSF50985">
    <property type="entry name" value="RCC1/BLIP-II"/>
    <property type="match status" value="1"/>
</dbReference>
<dbReference type="Gene3D" id="2.40.50.140">
    <property type="entry name" value="Nucleic acid-binding proteins"/>
    <property type="match status" value="1"/>
</dbReference>
<dbReference type="EMBL" id="LLXI01000647">
    <property type="protein sequence ID" value="PKY48506.1"/>
    <property type="molecule type" value="Genomic_DNA"/>
</dbReference>
<proteinExistence type="predicted"/>
<dbReference type="Pfam" id="PF13540">
    <property type="entry name" value="RCC1_2"/>
    <property type="match status" value="1"/>
</dbReference>
<keyword evidence="3" id="KW-1185">Reference proteome</keyword>
<reference evidence="2 3" key="1">
    <citation type="submission" date="2015-10" db="EMBL/GenBank/DDBJ databases">
        <title>Genome analyses suggest a sexual origin of heterokaryosis in a supposedly ancient asexual fungus.</title>
        <authorList>
            <person name="Ropars J."/>
            <person name="Sedzielewska K."/>
            <person name="Noel J."/>
            <person name="Charron P."/>
            <person name="Farinelli L."/>
            <person name="Marton T."/>
            <person name="Kruger M."/>
            <person name="Pelin A."/>
            <person name="Brachmann A."/>
            <person name="Corradi N."/>
        </authorList>
    </citation>
    <scope>NUCLEOTIDE SEQUENCE [LARGE SCALE GENOMIC DNA]</scope>
    <source>
        <strain evidence="2 3">A4</strain>
    </source>
</reference>
<dbReference type="InterPro" id="IPR012340">
    <property type="entry name" value="NA-bd_OB-fold"/>
</dbReference>
<organism evidence="2 3">
    <name type="scientific">Rhizophagus irregularis</name>
    <dbReference type="NCBI Taxonomy" id="588596"/>
    <lineage>
        <taxon>Eukaryota</taxon>
        <taxon>Fungi</taxon>
        <taxon>Fungi incertae sedis</taxon>
        <taxon>Mucoromycota</taxon>
        <taxon>Glomeromycotina</taxon>
        <taxon>Glomeromycetes</taxon>
        <taxon>Glomerales</taxon>
        <taxon>Glomeraceae</taxon>
        <taxon>Rhizophagus</taxon>
    </lineage>
</organism>
<dbReference type="InterPro" id="IPR051553">
    <property type="entry name" value="Ran_GTPase-activating"/>
</dbReference>
<dbReference type="InterPro" id="IPR009091">
    <property type="entry name" value="RCC1/BLIP-II"/>
</dbReference>
<gene>
    <name evidence="2" type="ORF">RhiirA4_464124</name>
</gene>
<dbReference type="InterPro" id="IPR000408">
    <property type="entry name" value="Reg_chr_condens"/>
</dbReference>
<feature type="repeat" description="RCC1" evidence="1">
    <location>
        <begin position="91"/>
        <end position="148"/>
    </location>
</feature>
<dbReference type="PANTHER" id="PTHR45982">
    <property type="entry name" value="REGULATOR OF CHROMOSOME CONDENSATION"/>
    <property type="match status" value="1"/>
</dbReference>
<dbReference type="PANTHER" id="PTHR45982:SF1">
    <property type="entry name" value="REGULATOR OF CHROMOSOME CONDENSATION"/>
    <property type="match status" value="1"/>
</dbReference>
<dbReference type="VEuPathDB" id="FungiDB:FUN_008415"/>
<name>A0A2I1GPE7_9GLOM</name>
<dbReference type="Gene3D" id="2.130.10.30">
    <property type="entry name" value="Regulator of chromosome condensation 1/beta-lactamase-inhibitor protein II"/>
    <property type="match status" value="1"/>
</dbReference>
<evidence type="ECO:0000313" key="2">
    <source>
        <dbReference type="EMBL" id="PKY48506.1"/>
    </source>
</evidence>
<protein>
    <recommendedName>
        <fullName evidence="4">Regulator of chromosome condensation protein</fullName>
    </recommendedName>
</protein>
<dbReference type="AlphaFoldDB" id="A0A2I1GPE7"/>
<sequence length="227" mass="25651">MLEIMLKPRILGIVKSFSSDYRYGFIIPLDRPLTNYNDGKLAAAMFVHYTSIIYPNNNGFRKLSKAEIKNSNCQYTVRAGSLHNAALTSDGKIITWGINDHEEAKSIFERENYNIVEEVKPVYAEGLDNVSIVKVVCGDNATFAISDQGHLYAIELNSLKLGQEWTGTDYTLALTSKGYVQYMCGKVMRPAILKKTFDISYYNFAIDNNGQVWVFGLKYIKASYYPS</sequence>
<dbReference type="Proteomes" id="UP000234323">
    <property type="component" value="Unassembled WGS sequence"/>
</dbReference>
<accession>A0A2I1GPE7</accession>
<evidence type="ECO:0008006" key="4">
    <source>
        <dbReference type="Google" id="ProtNLM"/>
    </source>
</evidence>
<comment type="caution">
    <text evidence="2">The sequence shown here is derived from an EMBL/GenBank/DDBJ whole genome shotgun (WGS) entry which is preliminary data.</text>
</comment>
<evidence type="ECO:0000313" key="3">
    <source>
        <dbReference type="Proteomes" id="UP000234323"/>
    </source>
</evidence>
<dbReference type="PROSITE" id="PS50012">
    <property type="entry name" value="RCC1_3"/>
    <property type="match status" value="1"/>
</dbReference>